<dbReference type="CDD" id="cd02066">
    <property type="entry name" value="GRX_family"/>
    <property type="match status" value="1"/>
</dbReference>
<dbReference type="EMBL" id="WNPO01000003">
    <property type="protein sequence ID" value="MUA38515.1"/>
    <property type="molecule type" value="Genomic_DNA"/>
</dbReference>
<reference evidence="3 6" key="3">
    <citation type="submission" date="2019-11" db="EMBL/GenBank/DDBJ databases">
        <title>Emergence of a novel subclone of carbapenem-resistant Klebsiella pneumoniae ST11 with enhanced virulence and transmissibility: a molecular epidemiological, clinical, genomic study.</title>
        <authorList>
            <person name="Zhou K."/>
        </authorList>
    </citation>
    <scope>NUCLEOTIDE SEQUENCE [LARGE SCALE GENOMIC DNA]</scope>
    <source>
        <strain evidence="3 6">KP_38044</strain>
    </source>
</reference>
<evidence type="ECO:0000313" key="2">
    <source>
        <dbReference type="EMBL" id="ASK37072.1"/>
    </source>
</evidence>
<dbReference type="Proteomes" id="UP000485085">
    <property type="component" value="Unassembled WGS sequence"/>
</dbReference>
<gene>
    <name evidence="4" type="primary">grxA_2</name>
    <name evidence="3" type="ORF">GNF00_01455</name>
    <name evidence="4" type="ORF">SAMEA3649733_04486</name>
</gene>
<dbReference type="AlphaFoldDB" id="A0A220SUB3"/>
<accession>A0A220SUB3</accession>
<evidence type="ECO:0000313" key="4">
    <source>
        <dbReference type="EMBL" id="SVS28738.1"/>
    </source>
</evidence>
<dbReference type="InterPro" id="IPR014025">
    <property type="entry name" value="Glutaredoxin_subgr"/>
</dbReference>
<keyword evidence="2" id="KW-0614">Plasmid</keyword>
<dbReference type="EMBL" id="MF133442">
    <property type="protein sequence ID" value="ASK37072.1"/>
    <property type="molecule type" value="Genomic_DNA"/>
</dbReference>
<dbReference type="InterPro" id="IPR036249">
    <property type="entry name" value="Thioredoxin-like_sf"/>
</dbReference>
<evidence type="ECO:0000313" key="3">
    <source>
        <dbReference type="EMBL" id="MUA38515.1"/>
    </source>
</evidence>
<protein>
    <submittedName>
        <fullName evidence="2 4">Glutaredoxin</fullName>
    </submittedName>
    <submittedName>
        <fullName evidence="3">GrxA family glutaredoxin</fullName>
    </submittedName>
</protein>
<proteinExistence type="predicted"/>
<dbReference type="InterPro" id="IPR002109">
    <property type="entry name" value="Glutaredoxin"/>
</dbReference>
<organism evidence="2">
    <name type="scientific">Klebsiella pneumoniae</name>
    <dbReference type="NCBI Taxonomy" id="573"/>
    <lineage>
        <taxon>Bacteria</taxon>
        <taxon>Pseudomonadati</taxon>
        <taxon>Pseudomonadota</taxon>
        <taxon>Gammaproteobacteria</taxon>
        <taxon>Enterobacterales</taxon>
        <taxon>Enterobacteriaceae</taxon>
        <taxon>Klebsiella/Raoultella group</taxon>
        <taxon>Klebsiella</taxon>
        <taxon>Klebsiella pneumoniae complex</taxon>
    </lineage>
</organism>
<name>A0A220SUB3_KLEPN</name>
<geneLocation type="plasmid" evidence="2">
    <name>p11219-CTXM</name>
</geneLocation>
<dbReference type="PRINTS" id="PR00160">
    <property type="entry name" value="GLUTAREDOXIN"/>
</dbReference>
<dbReference type="Pfam" id="PF00462">
    <property type="entry name" value="Glutaredoxin"/>
    <property type="match status" value="1"/>
</dbReference>
<reference evidence="4 5" key="2">
    <citation type="submission" date="2018-08" db="EMBL/GenBank/DDBJ databases">
        <authorList>
            <consortium name="Pathogen Informatics"/>
        </authorList>
    </citation>
    <scope>NUCLEOTIDE SEQUENCE [LARGE SCALE GENOMIC DNA]</scope>
    <source>
        <strain evidence="4 5">EuSCAPE_GR114</strain>
    </source>
</reference>
<dbReference type="PROSITE" id="PS51354">
    <property type="entry name" value="GLUTAREDOXIN_2"/>
    <property type="match status" value="1"/>
</dbReference>
<dbReference type="NCBIfam" id="NF008401">
    <property type="entry name" value="PRK11200.1"/>
    <property type="match status" value="1"/>
</dbReference>
<dbReference type="Proteomes" id="UP000259497">
    <property type="component" value="Unassembled WGS sequence"/>
</dbReference>
<evidence type="ECO:0000259" key="1">
    <source>
        <dbReference type="Pfam" id="PF00462"/>
    </source>
</evidence>
<reference evidence="2" key="1">
    <citation type="submission" date="2017-05" db="EMBL/GenBank/DDBJ databases">
        <title>Complete sequence of plasmid p11219-CTXM.</title>
        <authorList>
            <person name="Wang S."/>
            <person name="Zhou D."/>
        </authorList>
    </citation>
    <scope>NUCLEOTIDE SEQUENCE</scope>
    <source>
        <strain evidence="2">11219</strain>
        <plasmid evidence="2">p11219-CTXM</plasmid>
    </source>
</reference>
<evidence type="ECO:0000313" key="5">
    <source>
        <dbReference type="Proteomes" id="UP000259497"/>
    </source>
</evidence>
<dbReference type="RefSeq" id="WP_032443559.1">
    <property type="nucleotide sequence ID" value="NZ_AP023149.1"/>
</dbReference>
<dbReference type="EMBL" id="UIXM01000019">
    <property type="protein sequence ID" value="SVS28738.1"/>
    <property type="molecule type" value="Genomic_DNA"/>
</dbReference>
<sequence>MKCVIYGRDNCSFCKRAVELAKQLQGHGYGEYQYIDIVAAGIDKQKLSEMVGKPVETIPQVFLDDVPIGGYTEFAAFASTL</sequence>
<evidence type="ECO:0000313" key="6">
    <source>
        <dbReference type="Proteomes" id="UP000485085"/>
    </source>
</evidence>
<feature type="domain" description="Glutaredoxin" evidence="1">
    <location>
        <begin position="4"/>
        <end position="66"/>
    </location>
</feature>
<dbReference type="SUPFAM" id="SSF52833">
    <property type="entry name" value="Thioredoxin-like"/>
    <property type="match status" value="1"/>
</dbReference>
<dbReference type="Gene3D" id="3.40.30.10">
    <property type="entry name" value="Glutaredoxin"/>
    <property type="match status" value="1"/>
</dbReference>